<comment type="caution">
    <text evidence="2">The sequence shown here is derived from an EMBL/GenBank/DDBJ whole genome shotgun (WGS) entry which is preliminary data.</text>
</comment>
<dbReference type="Proteomes" id="UP001596312">
    <property type="component" value="Unassembled WGS sequence"/>
</dbReference>
<reference evidence="2 3" key="1">
    <citation type="journal article" date="2019" name="Int. J. Syst. Evol. Microbiol.">
        <title>The Global Catalogue of Microorganisms (GCM) 10K type strain sequencing project: providing services to taxonomists for standard genome sequencing and annotation.</title>
        <authorList>
            <consortium name="The Broad Institute Genomics Platform"/>
            <consortium name="The Broad Institute Genome Sequencing Center for Infectious Disease"/>
            <person name="Wu L."/>
            <person name="Ma J."/>
        </authorList>
    </citation>
    <scope>NUCLEOTIDE SEQUENCE [LARGE SCALE GENOMIC DNA]</scope>
    <source>
        <strain evidence="2 3">CGMCC 1.3240</strain>
    </source>
</reference>
<name>A0ABD5V4G4_9EURY</name>
<dbReference type="RefSeq" id="WP_340604199.1">
    <property type="nucleotide sequence ID" value="NZ_JBBMXV010000003.1"/>
</dbReference>
<proteinExistence type="predicted"/>
<evidence type="ECO:0000256" key="1">
    <source>
        <dbReference type="SAM" id="Phobius"/>
    </source>
</evidence>
<dbReference type="EMBL" id="JBHSXQ010000003">
    <property type="protein sequence ID" value="MFC6905676.1"/>
    <property type="molecule type" value="Genomic_DNA"/>
</dbReference>
<keyword evidence="1" id="KW-1133">Transmembrane helix</keyword>
<evidence type="ECO:0000313" key="2">
    <source>
        <dbReference type="EMBL" id="MFC6905676.1"/>
    </source>
</evidence>
<keyword evidence="3" id="KW-1185">Reference proteome</keyword>
<organism evidence="2 3">
    <name type="scientific">Halalkalicoccus tibetensis</name>
    <dbReference type="NCBI Taxonomy" id="175632"/>
    <lineage>
        <taxon>Archaea</taxon>
        <taxon>Methanobacteriati</taxon>
        <taxon>Methanobacteriota</taxon>
        <taxon>Stenosarchaea group</taxon>
        <taxon>Halobacteria</taxon>
        <taxon>Halobacteriales</taxon>
        <taxon>Halococcaceae</taxon>
        <taxon>Halalkalicoccus</taxon>
    </lineage>
</organism>
<feature type="transmembrane region" description="Helical" evidence="1">
    <location>
        <begin position="85"/>
        <end position="110"/>
    </location>
</feature>
<accession>A0ABD5V4G4</accession>
<gene>
    <name evidence="2" type="ORF">ACFQGH_10770</name>
</gene>
<keyword evidence="1" id="KW-0472">Membrane</keyword>
<keyword evidence="1" id="KW-0812">Transmembrane</keyword>
<feature type="transmembrane region" description="Helical" evidence="1">
    <location>
        <begin position="49"/>
        <end position="73"/>
    </location>
</feature>
<sequence>MVLDALLTLAASFLVVGLGFCLTLHIAARYVLGDVPMGNALAGFAPAAVVLSLTLAGQPITAAVLAIVADVLVVQSVYEVSYRRAGLITLVHFTVSFLLGFALQNLLALLGTAPT</sequence>
<protein>
    <submittedName>
        <fullName evidence="2">Uncharacterized protein</fullName>
    </submittedName>
</protein>
<dbReference type="InterPro" id="IPR055896">
    <property type="entry name" value="DUF7473"/>
</dbReference>
<evidence type="ECO:0000313" key="3">
    <source>
        <dbReference type="Proteomes" id="UP001596312"/>
    </source>
</evidence>
<dbReference type="AlphaFoldDB" id="A0ABD5V4G4"/>
<dbReference type="Pfam" id="PF24285">
    <property type="entry name" value="DUF7473"/>
    <property type="match status" value="1"/>
</dbReference>